<sequence>MTAEAGSGTGAGPGAGAEARVGTGATADAGTGGKAAAGPKGVTSAPGTAHSKPAGTVTPSPAGSAPPAGDGPTQGGDSPTQHGEGPTRPGGSPNQAGPAGDIPVKTDARGAGPNGRGHTGTASHQRNQTPTPSSASPSGASPSGASPSGGGRSGPGFPSAAPSSGAPANSGSSSSGPSDAASPFNAASPSGGDAPAGDPSAGRLPGAGLSSAGLSSTAPSSAALSSATPSSTGLSGTAPSSARPSTGRLLSGGRRLLTGRTLPALRGWGDGGVTARGVGLGLGAGLLMLGGFRFGYPDLALLGAVAFVAVVCGVVFAFWRPRLGVERVADPDRVARGEPARMTLTVRNTSRLRAANLVASDRCGADSVPVPLLRLRPGKDTTVEYPVPTSRRGIVPVGPLRVTRGDPLGLIRLGRTYGGVAKVWVHPRIHLLRAVPAGMARSLDGRIDKVPHGTITFDSLREYVVGDELRRVHWRSSAKVGELMVREQLDTSEPTIVVLLDDRAVAHPRGRDGIAESFESACEAAASIVAAAVREDLPVSLHLVTSVPAGPYLDVLTEATLRAGDLDTTLRRMRAGRLGDTLVFLTGPGGRGDLGSVSALRGPYPVVMAGLFGDRDAAPVSAGDGLIVIEAANGEEFAAAWDGVRGW</sequence>
<evidence type="ECO:0000256" key="1">
    <source>
        <dbReference type="SAM" id="MobiDB-lite"/>
    </source>
</evidence>
<evidence type="ECO:0000313" key="5">
    <source>
        <dbReference type="Proteomes" id="UP000598174"/>
    </source>
</evidence>
<feature type="region of interest" description="Disordered" evidence="1">
    <location>
        <begin position="1"/>
        <end position="253"/>
    </location>
</feature>
<feature type="transmembrane region" description="Helical" evidence="2">
    <location>
        <begin position="273"/>
        <end position="294"/>
    </location>
</feature>
<name>A0A919J331_9ACTN</name>
<comment type="caution">
    <text evidence="4">The sequence shown here is derived from an EMBL/GenBank/DDBJ whole genome shotgun (WGS) entry which is preliminary data.</text>
</comment>
<evidence type="ECO:0000313" key="4">
    <source>
        <dbReference type="EMBL" id="GIE11604.1"/>
    </source>
</evidence>
<evidence type="ECO:0000256" key="2">
    <source>
        <dbReference type="SAM" id="Phobius"/>
    </source>
</evidence>
<dbReference type="EMBL" id="BOMM01000029">
    <property type="protein sequence ID" value="GIE11604.1"/>
    <property type="molecule type" value="Genomic_DNA"/>
</dbReference>
<dbReference type="InterPro" id="IPR002881">
    <property type="entry name" value="DUF58"/>
</dbReference>
<dbReference type="Proteomes" id="UP000598174">
    <property type="component" value="Unassembled WGS sequence"/>
</dbReference>
<evidence type="ECO:0000259" key="3">
    <source>
        <dbReference type="Pfam" id="PF01882"/>
    </source>
</evidence>
<gene>
    <name evidence="4" type="ORF">Afe05nite_34440</name>
</gene>
<feature type="domain" description="DUF58" evidence="3">
    <location>
        <begin position="460"/>
        <end position="536"/>
    </location>
</feature>
<reference evidence="4" key="1">
    <citation type="submission" date="2021-01" db="EMBL/GenBank/DDBJ databases">
        <title>Whole genome shotgun sequence of Actinoplanes ferrugineus NBRC 15555.</title>
        <authorList>
            <person name="Komaki H."/>
            <person name="Tamura T."/>
        </authorList>
    </citation>
    <scope>NUCLEOTIDE SEQUENCE</scope>
    <source>
        <strain evidence="4">NBRC 15555</strain>
    </source>
</reference>
<feature type="compositionally biased region" description="Low complexity" evidence="1">
    <location>
        <begin position="132"/>
        <end position="146"/>
    </location>
</feature>
<feature type="compositionally biased region" description="Low complexity" evidence="1">
    <location>
        <begin position="155"/>
        <end position="253"/>
    </location>
</feature>
<accession>A0A919J331</accession>
<keyword evidence="2" id="KW-0472">Membrane</keyword>
<feature type="compositionally biased region" description="Low complexity" evidence="1">
    <location>
        <begin position="59"/>
        <end position="71"/>
    </location>
</feature>
<dbReference type="AlphaFoldDB" id="A0A919J331"/>
<keyword evidence="2" id="KW-0812">Transmembrane</keyword>
<feature type="compositionally biased region" description="Polar residues" evidence="1">
    <location>
        <begin position="120"/>
        <end position="131"/>
    </location>
</feature>
<dbReference type="Pfam" id="PF01882">
    <property type="entry name" value="DUF58"/>
    <property type="match status" value="1"/>
</dbReference>
<feature type="transmembrane region" description="Helical" evidence="2">
    <location>
        <begin position="300"/>
        <end position="319"/>
    </location>
</feature>
<protein>
    <recommendedName>
        <fullName evidence="3">DUF58 domain-containing protein</fullName>
    </recommendedName>
</protein>
<dbReference type="PANTHER" id="PTHR34351:SF1">
    <property type="entry name" value="SLR1927 PROTEIN"/>
    <property type="match status" value="1"/>
</dbReference>
<organism evidence="4 5">
    <name type="scientific">Paractinoplanes ferrugineus</name>
    <dbReference type="NCBI Taxonomy" id="113564"/>
    <lineage>
        <taxon>Bacteria</taxon>
        <taxon>Bacillati</taxon>
        <taxon>Actinomycetota</taxon>
        <taxon>Actinomycetes</taxon>
        <taxon>Micromonosporales</taxon>
        <taxon>Micromonosporaceae</taxon>
        <taxon>Paractinoplanes</taxon>
    </lineage>
</organism>
<feature type="compositionally biased region" description="Low complexity" evidence="1">
    <location>
        <begin position="16"/>
        <end position="29"/>
    </location>
</feature>
<keyword evidence="5" id="KW-1185">Reference proteome</keyword>
<proteinExistence type="predicted"/>
<dbReference type="PANTHER" id="PTHR34351">
    <property type="entry name" value="SLR1927 PROTEIN-RELATED"/>
    <property type="match status" value="1"/>
</dbReference>
<keyword evidence="2" id="KW-1133">Transmembrane helix</keyword>